<proteinExistence type="predicted"/>
<dbReference type="KEGG" id="mpu:MYPU_1600"/>
<dbReference type="PIR" id="H90531">
    <property type="entry name" value="H90531"/>
</dbReference>
<dbReference type="STRING" id="272635.gene:17576744"/>
<sequence length="119" mass="13515">MAFILGKIKNKLGENSMENLKLDIINNLKNIIGFCSLTNIDLSEAFAKKVNENKWNELILIETNEKQVSIKFALIVMDSIRLDFIMKSIKASIKNILSSYSLTIKTLDIYVRGVSCDKK</sequence>
<dbReference type="Proteomes" id="UP000000528">
    <property type="component" value="Chromosome"/>
</dbReference>
<dbReference type="AlphaFoldDB" id="Q98R50"/>
<reference evidence="1 2" key="1">
    <citation type="journal article" date="2001" name="Nucleic Acids Res.">
        <title>The complete genome sequence of the murine respiratory pathogen Mycoplasma pulmonis.</title>
        <authorList>
            <person name="Chambaud I."/>
            <person name="Heilig R."/>
            <person name="Ferris S."/>
            <person name="Barbe V."/>
            <person name="Samson D."/>
            <person name="Galisson F."/>
            <person name="Moszer I."/>
            <person name="Dybvig K."/>
            <person name="Wroblewski H."/>
            <person name="Viari A."/>
            <person name="Rocha E.P.C."/>
            <person name="Blanchard A."/>
        </authorList>
    </citation>
    <scope>NUCLEOTIDE SEQUENCE [LARGE SCALE GENOMIC DNA]</scope>
    <source>
        <strain evidence="1 2">UAB CTIP</strain>
    </source>
</reference>
<dbReference type="BioCyc" id="MPUL272635:G1GT6-161-MONOMER"/>
<dbReference type="EMBL" id="AL445563">
    <property type="protein sequence ID" value="CAC13333.1"/>
    <property type="molecule type" value="Genomic_DNA"/>
</dbReference>
<evidence type="ECO:0000313" key="1">
    <source>
        <dbReference type="EMBL" id="CAC13333.1"/>
    </source>
</evidence>
<name>Q98R50_MYCPU</name>
<organism evidence="2">
    <name type="scientific">Mycoplasmopsis pulmonis (strain UAB CTIP)</name>
    <name type="common">Mycoplasma pulmonis</name>
    <dbReference type="NCBI Taxonomy" id="272635"/>
    <lineage>
        <taxon>Bacteria</taxon>
        <taxon>Bacillati</taxon>
        <taxon>Mycoplasmatota</taxon>
        <taxon>Mycoplasmoidales</taxon>
        <taxon>Metamycoplasmataceae</taxon>
        <taxon>Mycoplasmopsis</taxon>
    </lineage>
</organism>
<keyword evidence="2" id="KW-1185">Reference proteome</keyword>
<gene>
    <name evidence="1" type="ordered locus">MYPU_1600</name>
</gene>
<dbReference type="HOGENOM" id="CLU_2058806_0_0_14"/>
<evidence type="ECO:0000313" key="2">
    <source>
        <dbReference type="Proteomes" id="UP000000528"/>
    </source>
</evidence>
<evidence type="ECO:0008006" key="3">
    <source>
        <dbReference type="Google" id="ProtNLM"/>
    </source>
</evidence>
<accession>Q98R50</accession>
<protein>
    <recommendedName>
        <fullName evidence="3">Asp23/Gls24 family envelope stress response protein</fullName>
    </recommendedName>
</protein>